<keyword evidence="5 8" id="KW-0456">Lyase</keyword>
<dbReference type="SMART" id="SM00062">
    <property type="entry name" value="PBPb"/>
    <property type="match status" value="1"/>
</dbReference>
<dbReference type="EMBL" id="MN079115">
    <property type="protein sequence ID" value="QEA05891.1"/>
    <property type="molecule type" value="Genomic_DNA"/>
</dbReference>
<dbReference type="InterPro" id="IPR023346">
    <property type="entry name" value="Lysozyme-like_dom_sf"/>
</dbReference>
<dbReference type="GO" id="GO:0071555">
    <property type="term" value="P:cell wall organization"/>
    <property type="evidence" value="ECO:0007669"/>
    <property type="project" value="UniProtKB-KW"/>
</dbReference>
<dbReference type="Gene3D" id="3.40.190.10">
    <property type="entry name" value="Periplasmic binding protein-like II"/>
    <property type="match status" value="2"/>
</dbReference>
<evidence type="ECO:0000256" key="2">
    <source>
        <dbReference type="ARBA" id="ARBA00022729"/>
    </source>
</evidence>
<name>A0A5B8RB88_9ZZZZ</name>
<dbReference type="InterPro" id="IPR023703">
    <property type="entry name" value="MltF"/>
</dbReference>
<dbReference type="HAMAP" id="MF_02016">
    <property type="entry name" value="MltF"/>
    <property type="match status" value="1"/>
</dbReference>
<dbReference type="Pfam" id="PF01464">
    <property type="entry name" value="SLT"/>
    <property type="match status" value="1"/>
</dbReference>
<reference evidence="8" key="1">
    <citation type="submission" date="2019-06" db="EMBL/GenBank/DDBJ databases">
        <authorList>
            <person name="Murdoch R.W."/>
            <person name="Fathepure B."/>
        </authorList>
    </citation>
    <scope>NUCLEOTIDE SEQUENCE</scope>
</reference>
<proteinExistence type="inferred from homology"/>
<evidence type="ECO:0000256" key="1">
    <source>
        <dbReference type="ARBA" id="ARBA00004339"/>
    </source>
</evidence>
<evidence type="ECO:0000256" key="6">
    <source>
        <dbReference type="ARBA" id="ARBA00023316"/>
    </source>
</evidence>
<dbReference type="PANTHER" id="PTHR35936">
    <property type="entry name" value="MEMBRANE-BOUND LYTIC MUREIN TRANSGLYCOSYLASE F"/>
    <property type="match status" value="1"/>
</dbReference>
<evidence type="ECO:0000256" key="4">
    <source>
        <dbReference type="ARBA" id="ARBA00023237"/>
    </source>
</evidence>
<feature type="domain" description="Solute-binding protein family 3/N-terminal" evidence="7">
    <location>
        <begin position="43"/>
        <end position="268"/>
    </location>
</feature>
<evidence type="ECO:0000259" key="7">
    <source>
        <dbReference type="SMART" id="SM00062"/>
    </source>
</evidence>
<dbReference type="EC" id="4.2.2.-" evidence="8"/>
<organism evidence="8">
    <name type="scientific">uncultured organism</name>
    <dbReference type="NCBI Taxonomy" id="155900"/>
    <lineage>
        <taxon>unclassified sequences</taxon>
        <taxon>environmental samples</taxon>
    </lineage>
</organism>
<dbReference type="NCBIfam" id="NF008112">
    <property type="entry name" value="PRK10859.1"/>
    <property type="match status" value="1"/>
</dbReference>
<dbReference type="CDD" id="cd13403">
    <property type="entry name" value="MLTF-like"/>
    <property type="match status" value="1"/>
</dbReference>
<keyword evidence="4" id="KW-0998">Cell outer membrane</keyword>
<keyword evidence="2" id="KW-0732">Signal</keyword>
<protein>
    <submittedName>
        <fullName evidence="8">Membrane-bound lytic murein transglycosylase F</fullName>
        <ecNumber evidence="8">4.2.2.-</ecNumber>
    </submittedName>
</protein>
<dbReference type="InterPro" id="IPR001638">
    <property type="entry name" value="Solute-binding_3/MltF_N"/>
</dbReference>
<evidence type="ECO:0000256" key="5">
    <source>
        <dbReference type="ARBA" id="ARBA00023239"/>
    </source>
</evidence>
<dbReference type="AlphaFoldDB" id="A0A5B8RB88"/>
<dbReference type="CDD" id="cd01009">
    <property type="entry name" value="PBP2_YfhD_N"/>
    <property type="match status" value="1"/>
</dbReference>
<gene>
    <name evidence="8" type="primary">mltF_2</name>
    <name evidence="8" type="ORF">KBTEX_02219</name>
</gene>
<keyword evidence="6" id="KW-0961">Cell wall biogenesis/degradation</keyword>
<dbReference type="Gene3D" id="1.10.530.10">
    <property type="match status" value="1"/>
</dbReference>
<evidence type="ECO:0000256" key="3">
    <source>
        <dbReference type="ARBA" id="ARBA00023136"/>
    </source>
</evidence>
<dbReference type="Pfam" id="PF00497">
    <property type="entry name" value="SBP_bac_3"/>
    <property type="match status" value="1"/>
</dbReference>
<accession>A0A5B8RB88</accession>
<dbReference type="GO" id="GO:0008933">
    <property type="term" value="F:peptidoglycan lytic transglycosylase activity"/>
    <property type="evidence" value="ECO:0007669"/>
    <property type="project" value="TreeGrafter"/>
</dbReference>
<dbReference type="SUPFAM" id="SSF53850">
    <property type="entry name" value="Periplasmic binding protein-like II"/>
    <property type="match status" value="1"/>
</dbReference>
<comment type="subcellular location">
    <subcellularLocation>
        <location evidence="1">Cell outer membrane</location>
        <topology evidence="1">Peripheral membrane protein</topology>
    </subcellularLocation>
</comment>
<dbReference type="SUPFAM" id="SSF53955">
    <property type="entry name" value="Lysozyme-like"/>
    <property type="match status" value="1"/>
</dbReference>
<dbReference type="GO" id="GO:0009253">
    <property type="term" value="P:peptidoglycan catabolic process"/>
    <property type="evidence" value="ECO:0007669"/>
    <property type="project" value="TreeGrafter"/>
</dbReference>
<evidence type="ECO:0000313" key="8">
    <source>
        <dbReference type="EMBL" id="QEA05891.1"/>
    </source>
</evidence>
<dbReference type="InterPro" id="IPR008258">
    <property type="entry name" value="Transglycosylase_SLT_dom_1"/>
</dbReference>
<dbReference type="PANTHER" id="PTHR35936:SF32">
    <property type="entry name" value="MEMBRANE-BOUND LYTIC MUREIN TRANSGLYCOSYLASE F"/>
    <property type="match status" value="1"/>
</dbReference>
<keyword evidence="3" id="KW-0472">Membrane</keyword>
<sequence>MTGFRGGVLAAALLFALLLAVTLPLSGQGSGPRSLAAIRASGELVVLTRNAPTTYYIGRDGRPTGPEHDLVEAFAEHLGVSVRYRVAPTVDAVIEGMAAGGADLAAAGLTITGPRRERFRFGPPYQPVTQQVVCRRDNVQPESVADLAGLDLVVIANSSYVQRLRALKADGHPDLDWRTTEAVDTETLLARVWRREIDCTVADSNIVDINRRYYPELIAPFNLSREQHLGWLMPAGAEALDQAVSDWLDDFRAQEGLALIRDRYYGFFQVFDYVDIARYVRRIDERYPRFRAFFREAAGRYDLPPLLLAAQAYQESHWRADARSPTGVRGIMMLTRSTARAMGVKDRLDPEQSIMGGAKYLARMKTRFDDGVEEPDRTWLALAAYNVGRGHVHDAQVLARQRGLDPHRWHDIKQVLPLLADKRYYRDLNHGYARGTEPVRYVGRIREYLHVLRARLTDGNGMGPGAG</sequence>